<dbReference type="GO" id="GO:0016787">
    <property type="term" value="F:hydrolase activity"/>
    <property type="evidence" value="ECO:0007669"/>
    <property type="project" value="UniProtKB-KW"/>
</dbReference>
<dbReference type="SUPFAM" id="SSF54060">
    <property type="entry name" value="His-Me finger endonucleases"/>
    <property type="match status" value="1"/>
</dbReference>
<feature type="region of interest" description="Disordered" evidence="4">
    <location>
        <begin position="23"/>
        <end position="54"/>
    </location>
</feature>
<dbReference type="PANTHER" id="PTHR33607">
    <property type="entry name" value="ENDONUCLEASE-1"/>
    <property type="match status" value="1"/>
</dbReference>
<feature type="chain" id="PRO_5007826893" evidence="5">
    <location>
        <begin position="20"/>
        <end position="344"/>
    </location>
</feature>
<evidence type="ECO:0000256" key="4">
    <source>
        <dbReference type="SAM" id="MobiDB-lite"/>
    </source>
</evidence>
<dbReference type="OrthoDB" id="5485925at2"/>
<dbReference type="PANTHER" id="PTHR33607:SF2">
    <property type="entry name" value="ENDONUCLEASE-1"/>
    <property type="match status" value="1"/>
</dbReference>
<proteinExistence type="inferred from homology"/>
<keyword evidence="6" id="KW-0255">Endonuclease</keyword>
<keyword evidence="7" id="KW-1185">Reference proteome</keyword>
<keyword evidence="2" id="KW-0540">Nuclease</keyword>
<dbReference type="EMBL" id="LQNU01000033">
    <property type="protein sequence ID" value="KZE83945.1"/>
    <property type="molecule type" value="Genomic_DNA"/>
</dbReference>
<evidence type="ECO:0000256" key="2">
    <source>
        <dbReference type="ARBA" id="ARBA00022722"/>
    </source>
</evidence>
<gene>
    <name evidence="6" type="ORF">AV926_03305</name>
</gene>
<keyword evidence="3" id="KW-0378">Hydrolase</keyword>
<accession>A0A161T5A0</accession>
<evidence type="ECO:0000256" key="5">
    <source>
        <dbReference type="SAM" id="SignalP"/>
    </source>
</evidence>
<comment type="similarity">
    <text evidence="1">Belongs to the EndA/NucM nuclease family.</text>
</comment>
<name>A0A161T5A0_9FLAO</name>
<keyword evidence="5" id="KW-0732">Signal</keyword>
<evidence type="ECO:0000256" key="1">
    <source>
        <dbReference type="ARBA" id="ARBA00006429"/>
    </source>
</evidence>
<dbReference type="InterPro" id="IPR007346">
    <property type="entry name" value="Endonuclease-I"/>
</dbReference>
<dbReference type="PROSITE" id="PS51257">
    <property type="entry name" value="PROKAR_LIPOPROTEIN"/>
    <property type="match status" value="1"/>
</dbReference>
<organism evidence="6 7">
    <name type="scientific">Myroides marinus</name>
    <dbReference type="NCBI Taxonomy" id="703342"/>
    <lineage>
        <taxon>Bacteria</taxon>
        <taxon>Pseudomonadati</taxon>
        <taxon>Bacteroidota</taxon>
        <taxon>Flavobacteriia</taxon>
        <taxon>Flavobacteriales</taxon>
        <taxon>Flavobacteriaceae</taxon>
        <taxon>Myroides</taxon>
    </lineage>
</organism>
<evidence type="ECO:0000313" key="6">
    <source>
        <dbReference type="EMBL" id="KZE83945.1"/>
    </source>
</evidence>
<dbReference type="Pfam" id="PF04231">
    <property type="entry name" value="Endonuclease_1"/>
    <property type="match status" value="1"/>
</dbReference>
<protein>
    <submittedName>
        <fullName evidence="6">Endonuclease</fullName>
    </submittedName>
</protein>
<dbReference type="GO" id="GO:0004519">
    <property type="term" value="F:endonuclease activity"/>
    <property type="evidence" value="ECO:0007669"/>
    <property type="project" value="UniProtKB-KW"/>
</dbReference>
<dbReference type="RefSeq" id="WP_038986299.1">
    <property type="nucleotide sequence ID" value="NZ_JACAJP010000015.1"/>
</dbReference>
<dbReference type="AlphaFoldDB" id="A0A161T5A0"/>
<feature type="region of interest" description="Disordered" evidence="4">
    <location>
        <begin position="192"/>
        <end position="219"/>
    </location>
</feature>
<reference evidence="6 7" key="1">
    <citation type="submission" date="2016-01" db="EMBL/GenBank/DDBJ databases">
        <title>Whole genome sequencing of Myroides marinus L41.</title>
        <authorList>
            <person name="Hong K.W."/>
        </authorList>
    </citation>
    <scope>NUCLEOTIDE SEQUENCE [LARGE SCALE GENOMIC DNA]</scope>
    <source>
        <strain evidence="6 7">L41</strain>
    </source>
</reference>
<comment type="caution">
    <text evidence="6">The sequence shown here is derived from an EMBL/GenBank/DDBJ whole genome shotgun (WGS) entry which is preliminary data.</text>
</comment>
<feature type="signal peptide" evidence="5">
    <location>
        <begin position="1"/>
        <end position="19"/>
    </location>
</feature>
<sequence length="344" mass="38724">MKKSLLALVGLLMFTVSCTKDPIITDPTPGNGDNKPVTPKPDEPGEGNNNGNTADYVIPAVYQKYYSKIDFTKGGMTLKQQLATLVKESHLPQSYTPGIWNASEFTDEDPDNTNNVLQIYGWPDKDAKDDVKKKRSVLKEHKNNGSTGMNQTLLWEREHVFAKSLAVDKTKNQKALNTTSSNETPTAIEDIAGHDAHHLRPINRSTNSSRGNRKFVDGNGNSKTVGKEYYYPGDEWRGDVARMMMYMHIRYENENGGGYTKASKVGMPIDDKTGILSDEMIDLFLKWNAEDPVSEIERRRNEYHGNPYNPIYKNSQGNRNPFIDNPHLATQIWGGPKAQNLWVK</sequence>
<dbReference type="Proteomes" id="UP000076630">
    <property type="component" value="Unassembled WGS sequence"/>
</dbReference>
<dbReference type="InterPro" id="IPR044925">
    <property type="entry name" value="His-Me_finger_sf"/>
</dbReference>
<evidence type="ECO:0000256" key="3">
    <source>
        <dbReference type="ARBA" id="ARBA00022801"/>
    </source>
</evidence>
<evidence type="ECO:0000313" key="7">
    <source>
        <dbReference type="Proteomes" id="UP000076630"/>
    </source>
</evidence>